<evidence type="ECO:0008006" key="5">
    <source>
        <dbReference type="Google" id="ProtNLM"/>
    </source>
</evidence>
<protein>
    <recommendedName>
        <fullName evidence="5">XRE family transcriptional regulator</fullName>
    </recommendedName>
</protein>
<sequence>MVVTTENKKKSRGFLSGLNQLRVGDYKIAVTEIKAALGINNRNSFYAYRDGKIEPKVTQAKAVEGVFNKYGITANIWDV</sequence>
<dbReference type="EMBL" id="WCTY01000021">
    <property type="protein sequence ID" value="KAB4183067.1"/>
    <property type="molecule type" value="Genomic_DNA"/>
</dbReference>
<evidence type="ECO:0000313" key="1">
    <source>
        <dbReference type="EMBL" id="KAB4168970.1"/>
    </source>
</evidence>
<dbReference type="AlphaFoldDB" id="A0A6A2GQS9"/>
<dbReference type="RefSeq" id="WP_051926279.1">
    <property type="nucleotide sequence ID" value="NZ_CAXSUA010000006.1"/>
</dbReference>
<dbReference type="Proteomes" id="UP000487221">
    <property type="component" value="Unassembled WGS sequence"/>
</dbReference>
<dbReference type="EMBL" id="WCUG01000010">
    <property type="protein sequence ID" value="KAB4168970.1"/>
    <property type="molecule type" value="Genomic_DNA"/>
</dbReference>
<evidence type="ECO:0000313" key="4">
    <source>
        <dbReference type="Proteomes" id="UP000487221"/>
    </source>
</evidence>
<evidence type="ECO:0000313" key="2">
    <source>
        <dbReference type="EMBL" id="KAB4183067.1"/>
    </source>
</evidence>
<dbReference type="Proteomes" id="UP000433928">
    <property type="component" value="Unassembled WGS sequence"/>
</dbReference>
<name>A0A6A2GQS9_BACUN</name>
<accession>A0A6A2GQS9</accession>
<reference evidence="3 4" key="1">
    <citation type="journal article" date="2019" name="Nat. Med.">
        <title>A library of human gut bacterial isolates paired with longitudinal multiomics data enables mechanistic microbiome research.</title>
        <authorList>
            <person name="Poyet M."/>
            <person name="Groussin M."/>
            <person name="Gibbons S.M."/>
            <person name="Avila-Pacheco J."/>
            <person name="Jiang X."/>
            <person name="Kearney S.M."/>
            <person name="Perrotta A.R."/>
            <person name="Berdy B."/>
            <person name="Zhao S."/>
            <person name="Lieberman T.D."/>
            <person name="Swanson P.K."/>
            <person name="Smith M."/>
            <person name="Roesemann S."/>
            <person name="Alexander J.E."/>
            <person name="Rich S.A."/>
            <person name="Livny J."/>
            <person name="Vlamakis H."/>
            <person name="Clish C."/>
            <person name="Bullock K."/>
            <person name="Deik A."/>
            <person name="Scott J."/>
            <person name="Pierce K.A."/>
            <person name="Xavier R.J."/>
            <person name="Alm E.J."/>
        </authorList>
    </citation>
    <scope>NUCLEOTIDE SEQUENCE [LARGE SCALE GENOMIC DNA]</scope>
    <source>
        <strain evidence="2 4">BIOML-A19</strain>
        <strain evidence="1 3">BIOML-A27</strain>
    </source>
</reference>
<proteinExistence type="predicted"/>
<organism evidence="1 3">
    <name type="scientific">Bacteroides uniformis</name>
    <dbReference type="NCBI Taxonomy" id="820"/>
    <lineage>
        <taxon>Bacteria</taxon>
        <taxon>Pseudomonadati</taxon>
        <taxon>Bacteroidota</taxon>
        <taxon>Bacteroidia</taxon>
        <taxon>Bacteroidales</taxon>
        <taxon>Bacteroidaceae</taxon>
        <taxon>Bacteroides</taxon>
    </lineage>
</organism>
<gene>
    <name evidence="2" type="ORF">GAQ44_11885</name>
    <name evidence="1" type="ORF">GAQ59_13020</name>
</gene>
<comment type="caution">
    <text evidence="1">The sequence shown here is derived from an EMBL/GenBank/DDBJ whole genome shotgun (WGS) entry which is preliminary data.</text>
</comment>
<evidence type="ECO:0000313" key="3">
    <source>
        <dbReference type="Proteomes" id="UP000433928"/>
    </source>
</evidence>